<organism evidence="2 3">
    <name type="scientific">Puccinia graminis f. sp. tritici (strain CRL 75-36-700-3 / race SCCL)</name>
    <name type="common">Black stem rust fungus</name>
    <dbReference type="NCBI Taxonomy" id="418459"/>
    <lineage>
        <taxon>Eukaryota</taxon>
        <taxon>Fungi</taxon>
        <taxon>Dikarya</taxon>
        <taxon>Basidiomycota</taxon>
        <taxon>Pucciniomycotina</taxon>
        <taxon>Pucciniomycetes</taxon>
        <taxon>Pucciniales</taxon>
        <taxon>Pucciniaceae</taxon>
        <taxon>Puccinia</taxon>
    </lineage>
</organism>
<dbReference type="HOGENOM" id="CLU_143009_0_0_1"/>
<evidence type="ECO:0000256" key="1">
    <source>
        <dbReference type="SAM" id="MobiDB-lite"/>
    </source>
</evidence>
<feature type="region of interest" description="Disordered" evidence="1">
    <location>
        <begin position="1"/>
        <end position="24"/>
    </location>
</feature>
<dbReference type="AlphaFoldDB" id="E3LAR4"/>
<feature type="compositionally biased region" description="Polar residues" evidence="1">
    <location>
        <begin position="1"/>
        <end position="17"/>
    </location>
</feature>
<evidence type="ECO:0000313" key="3">
    <source>
        <dbReference type="Proteomes" id="UP000008783"/>
    </source>
</evidence>
<reference evidence="3" key="2">
    <citation type="journal article" date="2011" name="Proc. Natl. Acad. Sci. U.S.A.">
        <title>Obligate biotrophy features unraveled by the genomic analysis of rust fungi.</title>
        <authorList>
            <person name="Duplessis S."/>
            <person name="Cuomo C.A."/>
            <person name="Lin Y.-C."/>
            <person name="Aerts A."/>
            <person name="Tisserant E."/>
            <person name="Veneault-Fourrey C."/>
            <person name="Joly D.L."/>
            <person name="Hacquard S."/>
            <person name="Amselem J."/>
            <person name="Cantarel B.L."/>
            <person name="Chiu R."/>
            <person name="Coutinho P.M."/>
            <person name="Feau N."/>
            <person name="Field M."/>
            <person name="Frey P."/>
            <person name="Gelhaye E."/>
            <person name="Goldberg J."/>
            <person name="Grabherr M.G."/>
            <person name="Kodira C.D."/>
            <person name="Kohler A."/>
            <person name="Kuees U."/>
            <person name="Lindquist E.A."/>
            <person name="Lucas S.M."/>
            <person name="Mago R."/>
            <person name="Mauceli E."/>
            <person name="Morin E."/>
            <person name="Murat C."/>
            <person name="Pangilinan J.L."/>
            <person name="Park R."/>
            <person name="Pearson M."/>
            <person name="Quesneville H."/>
            <person name="Rouhier N."/>
            <person name="Sakthikumar S."/>
            <person name="Salamov A.A."/>
            <person name="Schmutz J."/>
            <person name="Selles B."/>
            <person name="Shapiro H."/>
            <person name="Tanguay P."/>
            <person name="Tuskan G.A."/>
            <person name="Henrissat B."/>
            <person name="Van de Peer Y."/>
            <person name="Rouze P."/>
            <person name="Ellis J.G."/>
            <person name="Dodds P.N."/>
            <person name="Schein J.E."/>
            <person name="Zhong S."/>
            <person name="Hamelin R.C."/>
            <person name="Grigoriev I.V."/>
            <person name="Szabo L.J."/>
            <person name="Martin F."/>
        </authorList>
    </citation>
    <scope>NUCLEOTIDE SEQUENCE [LARGE SCALE GENOMIC DNA]</scope>
    <source>
        <strain evidence="3">CRL 75-36-700-3 / race SCCL</strain>
    </source>
</reference>
<keyword evidence="3" id="KW-1185">Reference proteome</keyword>
<name>E3LAR4_PUCGT</name>
<dbReference type="PANTHER" id="PTHR33324:SF2">
    <property type="entry name" value="MYB_SANT-LIKE DNA-BINDING DOMAIN-CONTAINING PROTEIN"/>
    <property type="match status" value="1"/>
</dbReference>
<dbReference type="InParanoid" id="E3LAR4"/>
<gene>
    <name evidence="2" type="ORF">PGTG_19588</name>
</gene>
<accession>E3LAR4</accession>
<sequence length="167" mass="19161">MSTQSTNNRTADTTGQPTRRRFGWEQDGVNGGLTSIQLLLLWMTGQGNYARWWGSTFDRREREDVCTEIQEFFQIQGNIRRDTRDINHKILLVRRSYVEAHEFVMHATGNPLTQEPMVLGYARRVCPYWDLLAPVIGPLEYQPVEVIEDNVTLTDPAPSDNDSTNTS</sequence>
<dbReference type="OrthoDB" id="168171at2759"/>
<evidence type="ECO:0000313" key="2">
    <source>
        <dbReference type="EMBL" id="EFP93639.2"/>
    </source>
</evidence>
<dbReference type="EMBL" id="DS178401">
    <property type="protein sequence ID" value="EFP93639.2"/>
    <property type="molecule type" value="Genomic_DNA"/>
</dbReference>
<reference key="1">
    <citation type="submission" date="2007-01" db="EMBL/GenBank/DDBJ databases">
        <title>The Genome Sequence of Puccinia graminis f. sp. tritici Strain CRL 75-36-700-3.</title>
        <authorList>
            <consortium name="The Broad Institute Genome Sequencing Platform"/>
            <person name="Birren B."/>
            <person name="Lander E."/>
            <person name="Galagan J."/>
            <person name="Nusbaum C."/>
            <person name="Devon K."/>
            <person name="Cuomo C."/>
            <person name="Jaffe D."/>
            <person name="Butler J."/>
            <person name="Alvarez P."/>
            <person name="Gnerre S."/>
            <person name="Grabherr M."/>
            <person name="Mauceli E."/>
            <person name="Brockman W."/>
            <person name="Young S."/>
            <person name="LaButti K."/>
            <person name="Sykes S."/>
            <person name="DeCaprio D."/>
            <person name="Crawford M."/>
            <person name="Koehrsen M."/>
            <person name="Engels R."/>
            <person name="Montgomery P."/>
            <person name="Pearson M."/>
            <person name="Howarth C."/>
            <person name="Larson L."/>
            <person name="White J."/>
            <person name="Zeng Q."/>
            <person name="Kodira C."/>
            <person name="Yandava C."/>
            <person name="Alvarado L."/>
            <person name="O'Leary S."/>
            <person name="Szabo L."/>
            <person name="Dean R."/>
            <person name="Schein J."/>
        </authorList>
    </citation>
    <scope>NUCLEOTIDE SEQUENCE</scope>
    <source>
        <strain>CRL 75-36-700-3</strain>
    </source>
</reference>
<proteinExistence type="predicted"/>
<dbReference type="Proteomes" id="UP000008783">
    <property type="component" value="Unassembled WGS sequence"/>
</dbReference>
<dbReference type="VEuPathDB" id="FungiDB:PGTG_19588"/>
<dbReference type="PANTHER" id="PTHR33324">
    <property type="entry name" value="EXPRESSED PROTEIN"/>
    <property type="match status" value="1"/>
</dbReference>
<dbReference type="KEGG" id="pgr:PGTG_19588"/>
<dbReference type="GeneID" id="10534928"/>
<dbReference type="RefSeq" id="XP_003338058.2">
    <property type="nucleotide sequence ID" value="XM_003338010.2"/>
</dbReference>
<protein>
    <submittedName>
        <fullName evidence="2">Uncharacterized protein</fullName>
    </submittedName>
</protein>